<evidence type="ECO:0000256" key="11">
    <source>
        <dbReference type="ARBA" id="ARBA00023098"/>
    </source>
</evidence>
<evidence type="ECO:0000256" key="14">
    <source>
        <dbReference type="SAM" id="Phobius"/>
    </source>
</evidence>
<feature type="transmembrane region" description="Helical" evidence="14">
    <location>
        <begin position="6"/>
        <end position="25"/>
    </location>
</feature>
<evidence type="ECO:0000256" key="8">
    <source>
        <dbReference type="ARBA" id="ARBA00022741"/>
    </source>
</evidence>
<evidence type="ECO:0000256" key="4">
    <source>
        <dbReference type="ARBA" id="ARBA00016436"/>
    </source>
</evidence>
<evidence type="ECO:0000256" key="9">
    <source>
        <dbReference type="ARBA" id="ARBA00022777"/>
    </source>
</evidence>
<evidence type="ECO:0000256" key="7">
    <source>
        <dbReference type="ARBA" id="ARBA00022679"/>
    </source>
</evidence>
<dbReference type="OrthoDB" id="9766423at2"/>
<evidence type="ECO:0000256" key="10">
    <source>
        <dbReference type="ARBA" id="ARBA00022840"/>
    </source>
</evidence>
<protein>
    <recommendedName>
        <fullName evidence="4 13">Tetraacyldisaccharide 4'-kinase</fullName>
        <ecNumber evidence="3 13">2.7.1.130</ecNumber>
    </recommendedName>
    <alternativeName>
        <fullName evidence="12 13">Lipid A 4'-kinase</fullName>
    </alternativeName>
</protein>
<keyword evidence="14" id="KW-0472">Membrane</keyword>
<dbReference type="PANTHER" id="PTHR42724">
    <property type="entry name" value="TETRAACYLDISACCHARIDE 4'-KINASE"/>
    <property type="match status" value="1"/>
</dbReference>
<dbReference type="GO" id="GO:0005524">
    <property type="term" value="F:ATP binding"/>
    <property type="evidence" value="ECO:0007669"/>
    <property type="project" value="UniProtKB-UniRule"/>
</dbReference>
<evidence type="ECO:0000256" key="5">
    <source>
        <dbReference type="ARBA" id="ARBA00022516"/>
    </source>
</evidence>
<dbReference type="STRING" id="1224947.SAMN05216480_11075"/>
<evidence type="ECO:0000256" key="3">
    <source>
        <dbReference type="ARBA" id="ARBA00012071"/>
    </source>
</evidence>
<dbReference type="GO" id="GO:0009244">
    <property type="term" value="P:lipopolysaccharide core region biosynthetic process"/>
    <property type="evidence" value="ECO:0007669"/>
    <property type="project" value="TreeGrafter"/>
</dbReference>
<comment type="pathway">
    <text evidence="2 13">Glycolipid biosynthesis; lipid IV(A) biosynthesis; lipid IV(A) from (3R)-3-hydroxytetradecanoyl-[acyl-carrier-protein] and UDP-N-acetyl-alpha-D-glucosamine: step 6/6.</text>
</comment>
<feature type="binding site" evidence="13">
    <location>
        <begin position="47"/>
        <end position="54"/>
    </location>
    <ligand>
        <name>ATP</name>
        <dbReference type="ChEBI" id="CHEBI:30616"/>
    </ligand>
</feature>
<keyword evidence="11 13" id="KW-0443">Lipid metabolism</keyword>
<name>A0A1I7HNM1_9FLAO</name>
<keyword evidence="9 13" id="KW-0418">Kinase</keyword>
<dbReference type="Proteomes" id="UP000199138">
    <property type="component" value="Unassembled WGS sequence"/>
</dbReference>
<dbReference type="EC" id="2.7.1.130" evidence="3 13"/>
<dbReference type="GO" id="GO:0009245">
    <property type="term" value="P:lipid A biosynthetic process"/>
    <property type="evidence" value="ECO:0007669"/>
    <property type="project" value="UniProtKB-UniRule"/>
</dbReference>
<comment type="similarity">
    <text evidence="13">Belongs to the LpxK family.</text>
</comment>
<evidence type="ECO:0000313" key="15">
    <source>
        <dbReference type="EMBL" id="SFU62298.1"/>
    </source>
</evidence>
<keyword evidence="14" id="KW-0812">Transmembrane</keyword>
<keyword evidence="14" id="KW-1133">Transmembrane helix</keyword>
<dbReference type="GO" id="GO:0009029">
    <property type="term" value="F:lipid-A 4'-kinase activity"/>
    <property type="evidence" value="ECO:0007669"/>
    <property type="project" value="UniProtKB-UniRule"/>
</dbReference>
<evidence type="ECO:0000256" key="12">
    <source>
        <dbReference type="ARBA" id="ARBA00029757"/>
    </source>
</evidence>
<gene>
    <name evidence="13" type="primary">lpxK</name>
    <name evidence="15" type="ORF">SAMN05216480_11075</name>
</gene>
<dbReference type="Pfam" id="PF02606">
    <property type="entry name" value="LpxK"/>
    <property type="match status" value="1"/>
</dbReference>
<dbReference type="RefSeq" id="WP_093025585.1">
    <property type="nucleotide sequence ID" value="NZ_FPBK01000010.1"/>
</dbReference>
<dbReference type="HAMAP" id="MF_00409">
    <property type="entry name" value="LpxK"/>
    <property type="match status" value="1"/>
</dbReference>
<dbReference type="SUPFAM" id="SSF52540">
    <property type="entry name" value="P-loop containing nucleoside triphosphate hydrolases"/>
    <property type="match status" value="1"/>
</dbReference>
<evidence type="ECO:0000313" key="16">
    <source>
        <dbReference type="Proteomes" id="UP000199138"/>
    </source>
</evidence>
<dbReference type="PANTHER" id="PTHR42724:SF1">
    <property type="entry name" value="TETRAACYLDISACCHARIDE 4'-KINASE, MITOCHONDRIAL-RELATED"/>
    <property type="match status" value="1"/>
</dbReference>
<comment type="function">
    <text evidence="1 13">Transfers the gamma-phosphate of ATP to the 4'-position of a tetraacyldisaccharide 1-phosphate intermediate (termed DS-1-P) to form tetraacyldisaccharide 1,4'-bis-phosphate (lipid IVA).</text>
</comment>
<organism evidence="15 16">
    <name type="scientific">Pustulibacterium marinum</name>
    <dbReference type="NCBI Taxonomy" id="1224947"/>
    <lineage>
        <taxon>Bacteria</taxon>
        <taxon>Pseudomonadati</taxon>
        <taxon>Bacteroidota</taxon>
        <taxon>Flavobacteriia</taxon>
        <taxon>Flavobacteriales</taxon>
        <taxon>Flavobacteriaceae</taxon>
        <taxon>Pustulibacterium</taxon>
    </lineage>
</organism>
<evidence type="ECO:0000256" key="13">
    <source>
        <dbReference type="HAMAP-Rule" id="MF_00409"/>
    </source>
</evidence>
<keyword evidence="8 13" id="KW-0547">Nucleotide-binding</keyword>
<accession>A0A1I7HNM1</accession>
<dbReference type="NCBIfam" id="TIGR00682">
    <property type="entry name" value="lpxK"/>
    <property type="match status" value="1"/>
</dbReference>
<dbReference type="UniPathway" id="UPA00359">
    <property type="reaction ID" value="UER00482"/>
</dbReference>
<keyword evidence="7 13" id="KW-0808">Transferase</keyword>
<dbReference type="EMBL" id="FPBK01000010">
    <property type="protein sequence ID" value="SFU62298.1"/>
    <property type="molecule type" value="Genomic_DNA"/>
</dbReference>
<dbReference type="GO" id="GO:0005886">
    <property type="term" value="C:plasma membrane"/>
    <property type="evidence" value="ECO:0007669"/>
    <property type="project" value="TreeGrafter"/>
</dbReference>
<evidence type="ECO:0000256" key="1">
    <source>
        <dbReference type="ARBA" id="ARBA00002274"/>
    </source>
</evidence>
<evidence type="ECO:0000256" key="6">
    <source>
        <dbReference type="ARBA" id="ARBA00022556"/>
    </source>
</evidence>
<proteinExistence type="inferred from homology"/>
<evidence type="ECO:0000256" key="2">
    <source>
        <dbReference type="ARBA" id="ARBA00004870"/>
    </source>
</evidence>
<comment type="catalytic activity">
    <reaction evidence="13">
        <text>a lipid A disaccharide + ATP = a lipid IVA + ADP + H(+)</text>
        <dbReference type="Rhea" id="RHEA:67840"/>
        <dbReference type="ChEBI" id="CHEBI:15378"/>
        <dbReference type="ChEBI" id="CHEBI:30616"/>
        <dbReference type="ChEBI" id="CHEBI:176343"/>
        <dbReference type="ChEBI" id="CHEBI:176425"/>
        <dbReference type="ChEBI" id="CHEBI:456216"/>
        <dbReference type="EC" id="2.7.1.130"/>
    </reaction>
</comment>
<keyword evidence="6 13" id="KW-0441">Lipid A biosynthesis</keyword>
<dbReference type="AlphaFoldDB" id="A0A1I7HNM1"/>
<dbReference type="InterPro" id="IPR027417">
    <property type="entry name" value="P-loop_NTPase"/>
</dbReference>
<keyword evidence="16" id="KW-1185">Reference proteome</keyword>
<dbReference type="InterPro" id="IPR003758">
    <property type="entry name" value="LpxK"/>
</dbReference>
<reference evidence="15 16" key="1">
    <citation type="submission" date="2016-10" db="EMBL/GenBank/DDBJ databases">
        <authorList>
            <person name="de Groot N.N."/>
        </authorList>
    </citation>
    <scope>NUCLEOTIDE SEQUENCE [LARGE SCALE GENOMIC DNA]</scope>
    <source>
        <strain evidence="15 16">CGMCC 1.12333</strain>
    </source>
</reference>
<sequence>MHILRYFLFPFSVLYGAIVLIRNYMYDIQFLKSKTYNFPLIVIGNLSVGGTGKTPMTAYMLKFLKEKYSVGMLSRGYKRKSEGFYVANERTTVEEIGDEPFQLFSNFPDAIIAVDADRRNGIQQLQNSEKLPEVLLLDDAYQHRKVQAGYYVLLTTFDSLFVDDFMLPTGNLRDTKNQAKRAACIVITKCPEGITEKDKERVITKLKPEAHQKVYFTSISYGDKIVGKAETLYLNSLQNLSFTLVTGIAKPTYLVNYLKEQNLQFEHLSYPDHHNFSDNEIAQLRKKEMIITTEKDYVRLQNKLNNIYYLPIETSFLGDEELFQRNLITFIDRFHKN</sequence>
<keyword evidence="10 13" id="KW-0067">ATP-binding</keyword>
<keyword evidence="5 13" id="KW-0444">Lipid biosynthesis</keyword>